<keyword evidence="1" id="KW-0472">Membrane</keyword>
<proteinExistence type="predicted"/>
<keyword evidence="1" id="KW-0812">Transmembrane</keyword>
<protein>
    <recommendedName>
        <fullName evidence="4">DUF445 domain-containing protein</fullName>
    </recommendedName>
</protein>
<dbReference type="EMBL" id="VJMJ01000100">
    <property type="protein sequence ID" value="KAF0735335.1"/>
    <property type="molecule type" value="Genomic_DNA"/>
</dbReference>
<feature type="transmembrane region" description="Helical" evidence="1">
    <location>
        <begin position="63"/>
        <end position="83"/>
    </location>
</feature>
<keyword evidence="1" id="KW-1133">Transmembrane helix</keyword>
<dbReference type="VEuPathDB" id="FungiDB:AeMF1_013918"/>
<evidence type="ECO:0000313" key="2">
    <source>
        <dbReference type="EMBL" id="KAF0735335.1"/>
    </source>
</evidence>
<dbReference type="PANTHER" id="PTHR38568">
    <property type="entry name" value="DUF445 DOMAIN-CONTAINING PROTEIN-RELATED"/>
    <property type="match status" value="1"/>
</dbReference>
<evidence type="ECO:0000313" key="3">
    <source>
        <dbReference type="Proteomes" id="UP000481153"/>
    </source>
</evidence>
<dbReference type="Proteomes" id="UP000481153">
    <property type="component" value="Unassembled WGS sequence"/>
</dbReference>
<evidence type="ECO:0000256" key="1">
    <source>
        <dbReference type="SAM" id="Phobius"/>
    </source>
</evidence>
<evidence type="ECO:0008006" key="4">
    <source>
        <dbReference type="Google" id="ProtNLM"/>
    </source>
</evidence>
<organism evidence="2 3">
    <name type="scientific">Aphanomyces euteiches</name>
    <dbReference type="NCBI Taxonomy" id="100861"/>
    <lineage>
        <taxon>Eukaryota</taxon>
        <taxon>Sar</taxon>
        <taxon>Stramenopiles</taxon>
        <taxon>Oomycota</taxon>
        <taxon>Saprolegniomycetes</taxon>
        <taxon>Saprolegniales</taxon>
        <taxon>Verrucalvaceae</taxon>
        <taxon>Aphanomyces</taxon>
    </lineage>
</organism>
<dbReference type="PANTHER" id="PTHR38568:SF2">
    <property type="entry name" value="DUF445 DOMAIN-CONTAINING PROTEIN"/>
    <property type="match status" value="1"/>
</dbReference>
<name>A0A6G0X5S2_9STRA</name>
<sequence length="282" mass="30469">MLSPAKAERFLFHTTSSASAALPTYRGRPTIGDFTNGCCALITLAGIVLILVNELQIGRPVTVVGSCGLVAGLLNALFIHLLFHPGRLGCLGAGVFEREACSVAIQLQRQMVHAFFSPHQLAASATAASFRSVQDLVQVFLHDDEHDSHQILVNALTHVASTPNGAVLNSFAGLFGGIEPMVPKVKPLLIALAAEWDQQNNGAEARLQWIFGMSSHDELLQRLSQEINNMVHTRVMRLEPPEVSAMVESLVRHHLAWIVVWGNVCGLCLGGLLVLLLSYSSL</sequence>
<keyword evidence="3" id="KW-1185">Reference proteome</keyword>
<comment type="caution">
    <text evidence="2">The sequence shown here is derived from an EMBL/GenBank/DDBJ whole genome shotgun (WGS) entry which is preliminary data.</text>
</comment>
<feature type="transmembrane region" description="Helical" evidence="1">
    <location>
        <begin position="255"/>
        <end position="279"/>
    </location>
</feature>
<gene>
    <name evidence="2" type="ORF">Ae201684_008246</name>
</gene>
<dbReference type="AlphaFoldDB" id="A0A6G0X5S2"/>
<feature type="transmembrane region" description="Helical" evidence="1">
    <location>
        <begin position="34"/>
        <end position="51"/>
    </location>
</feature>
<accession>A0A6G0X5S2</accession>
<reference evidence="2 3" key="1">
    <citation type="submission" date="2019-07" db="EMBL/GenBank/DDBJ databases">
        <title>Genomics analysis of Aphanomyces spp. identifies a new class of oomycete effector associated with host adaptation.</title>
        <authorList>
            <person name="Gaulin E."/>
        </authorList>
    </citation>
    <scope>NUCLEOTIDE SEQUENCE [LARGE SCALE GENOMIC DNA]</scope>
    <source>
        <strain evidence="2 3">ATCC 201684</strain>
    </source>
</reference>